<dbReference type="GO" id="GO:0005789">
    <property type="term" value="C:endoplasmic reticulum membrane"/>
    <property type="evidence" value="ECO:0007669"/>
    <property type="project" value="UniProtKB-SubCell"/>
</dbReference>
<sequence length="259" mass="28706">MSDQMMDAFWALPPVARTLSATALILSLAVHMGLLAGYHVIYHPFYILKFPPELWRIPTSFLLTGPNLGLIFDTYFLFRYLKELELSNRRFPRREDLVWYLLCVSVGILALNEFAWRYTPLLGGSYFTFLPALLISLCYTSHQDQRGMNATVWFFTVPAQLVPYCMIVMSFLSSGGAAGIPLQIGGLLIAHLYDFLTRLWPEFGGGRNLLPVPGFLSRLVNPGTAEHAGRGTSGAATGSSAGNVLPESWKSRGSGHRLG</sequence>
<gene>
    <name evidence="9" type="ORF">DNG_01164</name>
</gene>
<protein>
    <recommendedName>
        <fullName evidence="7">Derlin</fullName>
    </recommendedName>
</protein>
<evidence type="ECO:0000256" key="1">
    <source>
        <dbReference type="ARBA" id="ARBA00004477"/>
    </source>
</evidence>
<evidence type="ECO:0000256" key="7">
    <source>
        <dbReference type="RuleBase" id="RU363059"/>
    </source>
</evidence>
<feature type="region of interest" description="Disordered" evidence="8">
    <location>
        <begin position="226"/>
        <end position="259"/>
    </location>
</feature>
<feature type="transmembrane region" description="Helical" evidence="7">
    <location>
        <begin position="152"/>
        <end position="172"/>
    </location>
</feature>
<feature type="compositionally biased region" description="Low complexity" evidence="8">
    <location>
        <begin position="233"/>
        <end position="242"/>
    </location>
</feature>
<dbReference type="GO" id="GO:0006950">
    <property type="term" value="P:response to stress"/>
    <property type="evidence" value="ECO:0007669"/>
    <property type="project" value="UniProtKB-ARBA"/>
</dbReference>
<comment type="similarity">
    <text evidence="2 7">Belongs to the derlin family.</text>
</comment>
<evidence type="ECO:0000256" key="6">
    <source>
        <dbReference type="ARBA" id="ARBA00023136"/>
    </source>
</evidence>
<dbReference type="EMBL" id="ONZQ02000001">
    <property type="protein sequence ID" value="SPN97651.1"/>
    <property type="molecule type" value="Genomic_DNA"/>
</dbReference>
<feature type="transmembrane region" description="Helical" evidence="7">
    <location>
        <begin position="54"/>
        <end position="76"/>
    </location>
</feature>
<comment type="caution">
    <text evidence="9">The sequence shown here is derived from an EMBL/GenBank/DDBJ whole genome shotgun (WGS) entry which is preliminary data.</text>
</comment>
<dbReference type="PANTHER" id="PTHR11009">
    <property type="entry name" value="DER1-LIKE PROTEIN, DERLIN"/>
    <property type="match status" value="1"/>
</dbReference>
<dbReference type="Proteomes" id="UP001187682">
    <property type="component" value="Unassembled WGS sequence"/>
</dbReference>
<keyword evidence="10" id="KW-1185">Reference proteome</keyword>
<keyword evidence="6 7" id="KW-0472">Membrane</keyword>
<dbReference type="InterPro" id="IPR035952">
    <property type="entry name" value="Rhomboid-like_sf"/>
</dbReference>
<evidence type="ECO:0000256" key="5">
    <source>
        <dbReference type="ARBA" id="ARBA00022989"/>
    </source>
</evidence>
<organism evidence="9 10">
    <name type="scientific">Cephalotrichum gorgonifer</name>
    <dbReference type="NCBI Taxonomy" id="2041049"/>
    <lineage>
        <taxon>Eukaryota</taxon>
        <taxon>Fungi</taxon>
        <taxon>Dikarya</taxon>
        <taxon>Ascomycota</taxon>
        <taxon>Pezizomycotina</taxon>
        <taxon>Sordariomycetes</taxon>
        <taxon>Hypocreomycetidae</taxon>
        <taxon>Microascales</taxon>
        <taxon>Microascaceae</taxon>
        <taxon>Cephalotrichum</taxon>
    </lineage>
</organism>
<dbReference type="InterPro" id="IPR007599">
    <property type="entry name" value="DER1"/>
</dbReference>
<dbReference type="AlphaFoldDB" id="A0AAE8SS12"/>
<keyword evidence="4 7" id="KW-0256">Endoplasmic reticulum</keyword>
<comment type="subcellular location">
    <subcellularLocation>
        <location evidence="1 7">Endoplasmic reticulum membrane</location>
        <topology evidence="1 7">Multi-pass membrane protein</topology>
    </subcellularLocation>
</comment>
<evidence type="ECO:0000313" key="9">
    <source>
        <dbReference type="EMBL" id="SPN97651.1"/>
    </source>
</evidence>
<evidence type="ECO:0000313" key="10">
    <source>
        <dbReference type="Proteomes" id="UP001187682"/>
    </source>
</evidence>
<evidence type="ECO:0000256" key="8">
    <source>
        <dbReference type="SAM" id="MobiDB-lite"/>
    </source>
</evidence>
<feature type="transmembrane region" description="Helical" evidence="7">
    <location>
        <begin position="21"/>
        <end position="42"/>
    </location>
</feature>
<proteinExistence type="inferred from homology"/>
<keyword evidence="5 7" id="KW-1133">Transmembrane helix</keyword>
<feature type="transmembrane region" description="Helical" evidence="7">
    <location>
        <begin position="121"/>
        <end position="140"/>
    </location>
</feature>
<accession>A0AAE8SS12</accession>
<reference evidence="9" key="1">
    <citation type="submission" date="2018-03" db="EMBL/GenBank/DDBJ databases">
        <authorList>
            <person name="Guldener U."/>
        </authorList>
    </citation>
    <scope>NUCLEOTIDE SEQUENCE</scope>
</reference>
<feature type="transmembrane region" description="Helical" evidence="7">
    <location>
        <begin position="97"/>
        <end position="115"/>
    </location>
</feature>
<comment type="function">
    <text evidence="7">May be involved in the degradation of misfolded endoplasmic reticulum (ER) luminal proteins.</text>
</comment>
<name>A0AAE8SS12_9PEZI</name>
<evidence type="ECO:0000256" key="2">
    <source>
        <dbReference type="ARBA" id="ARBA00008917"/>
    </source>
</evidence>
<evidence type="ECO:0000256" key="3">
    <source>
        <dbReference type="ARBA" id="ARBA00022692"/>
    </source>
</evidence>
<dbReference type="Pfam" id="PF04511">
    <property type="entry name" value="DER1"/>
    <property type="match status" value="1"/>
</dbReference>
<dbReference type="SUPFAM" id="SSF144091">
    <property type="entry name" value="Rhomboid-like"/>
    <property type="match status" value="1"/>
</dbReference>
<keyword evidence="3 7" id="KW-0812">Transmembrane</keyword>
<evidence type="ECO:0000256" key="4">
    <source>
        <dbReference type="ARBA" id="ARBA00022824"/>
    </source>
</evidence>